<dbReference type="GO" id="GO:0006511">
    <property type="term" value="P:ubiquitin-dependent protein catabolic process"/>
    <property type="evidence" value="ECO:0007669"/>
    <property type="project" value="TreeGrafter"/>
</dbReference>
<dbReference type="GO" id="GO:0016020">
    <property type="term" value="C:membrane"/>
    <property type="evidence" value="ECO:0007669"/>
    <property type="project" value="TreeGrafter"/>
</dbReference>
<dbReference type="InterPro" id="IPR031248">
    <property type="entry name" value="RNF213"/>
</dbReference>
<dbReference type="GO" id="GO:0016887">
    <property type="term" value="F:ATP hydrolysis activity"/>
    <property type="evidence" value="ECO:0007669"/>
    <property type="project" value="InterPro"/>
</dbReference>
<dbReference type="GO" id="GO:0004842">
    <property type="term" value="F:ubiquitin-protein transferase activity"/>
    <property type="evidence" value="ECO:0007669"/>
    <property type="project" value="InterPro"/>
</dbReference>
<keyword evidence="2" id="KW-1185">Reference proteome</keyword>
<evidence type="ECO:0000313" key="1">
    <source>
        <dbReference type="EMBL" id="EMP27618.1"/>
    </source>
</evidence>
<dbReference type="GO" id="GO:0005829">
    <property type="term" value="C:cytosol"/>
    <property type="evidence" value="ECO:0007669"/>
    <property type="project" value="TreeGrafter"/>
</dbReference>
<dbReference type="AlphaFoldDB" id="M7B631"/>
<evidence type="ECO:0000313" key="2">
    <source>
        <dbReference type="Proteomes" id="UP000031443"/>
    </source>
</evidence>
<dbReference type="PANTHER" id="PTHR22605:SF16">
    <property type="entry name" value="E3 UBIQUITIN-PROTEIN LIGASE RNF213"/>
    <property type="match status" value="1"/>
</dbReference>
<gene>
    <name evidence="1" type="ORF">UY3_15306</name>
</gene>
<dbReference type="GO" id="GO:0002040">
    <property type="term" value="P:sprouting angiogenesis"/>
    <property type="evidence" value="ECO:0007669"/>
    <property type="project" value="TreeGrafter"/>
</dbReference>
<protein>
    <submittedName>
        <fullName evidence="1">Uncharacterized protein</fullName>
    </submittedName>
</protein>
<proteinExistence type="predicted"/>
<dbReference type="GO" id="GO:0005730">
    <property type="term" value="C:nucleolus"/>
    <property type="evidence" value="ECO:0007669"/>
    <property type="project" value="TreeGrafter"/>
</dbReference>
<accession>M7B631</accession>
<dbReference type="STRING" id="8469.M7B631"/>
<reference evidence="2" key="1">
    <citation type="journal article" date="2013" name="Nat. Genet.">
        <title>The draft genomes of soft-shell turtle and green sea turtle yield insights into the development and evolution of the turtle-specific body plan.</title>
        <authorList>
            <person name="Wang Z."/>
            <person name="Pascual-Anaya J."/>
            <person name="Zadissa A."/>
            <person name="Li W."/>
            <person name="Niimura Y."/>
            <person name="Huang Z."/>
            <person name="Li C."/>
            <person name="White S."/>
            <person name="Xiong Z."/>
            <person name="Fang D."/>
            <person name="Wang B."/>
            <person name="Ming Y."/>
            <person name="Chen Y."/>
            <person name="Zheng Y."/>
            <person name="Kuraku S."/>
            <person name="Pignatelli M."/>
            <person name="Herrero J."/>
            <person name="Beal K."/>
            <person name="Nozawa M."/>
            <person name="Li Q."/>
            <person name="Wang J."/>
            <person name="Zhang H."/>
            <person name="Yu L."/>
            <person name="Shigenobu S."/>
            <person name="Wang J."/>
            <person name="Liu J."/>
            <person name="Flicek P."/>
            <person name="Searle S."/>
            <person name="Wang J."/>
            <person name="Kuratani S."/>
            <person name="Yin Y."/>
            <person name="Aken B."/>
            <person name="Zhang G."/>
            <person name="Irie N."/>
        </authorList>
    </citation>
    <scope>NUCLEOTIDE SEQUENCE [LARGE SCALE GENOMIC DNA]</scope>
</reference>
<dbReference type="EMBL" id="KB568670">
    <property type="protein sequence ID" value="EMP27618.1"/>
    <property type="molecule type" value="Genomic_DNA"/>
</dbReference>
<dbReference type="PANTHER" id="PTHR22605">
    <property type="entry name" value="RZ-TYPE DOMAIN-CONTAINING PROTEIN"/>
    <property type="match status" value="1"/>
</dbReference>
<dbReference type="GO" id="GO:2000051">
    <property type="term" value="P:negative regulation of non-canonical Wnt signaling pathway"/>
    <property type="evidence" value="ECO:0007669"/>
    <property type="project" value="TreeGrafter"/>
</dbReference>
<sequence length="209" mass="23237">MEFAQKLSDESQFHWVFPVEIIQQQRDQPSQIDRYLVCGENYRVLHDAVGKAVTECKMKGVAEAQKPCNSSASAQAVHLLLAIFRELTALYGCRNTSLHPKKEQCDAMNKFIQRSKALDSPALKQFAASLVTNSLPSLTVSPQHFSPSGALIEIVVHAAALLLCGQKRVLEPLRSLAFSPATMQCSFLPTMPEDLMVQAVNWEGMKHIR</sequence>
<name>M7B631_CHEMY</name>
<dbReference type="Proteomes" id="UP000031443">
    <property type="component" value="Unassembled WGS sequence"/>
</dbReference>
<organism evidence="1 2">
    <name type="scientific">Chelonia mydas</name>
    <name type="common">Green sea-turtle</name>
    <name type="synonym">Chelonia agassizi</name>
    <dbReference type="NCBI Taxonomy" id="8469"/>
    <lineage>
        <taxon>Eukaryota</taxon>
        <taxon>Metazoa</taxon>
        <taxon>Chordata</taxon>
        <taxon>Craniata</taxon>
        <taxon>Vertebrata</taxon>
        <taxon>Euteleostomi</taxon>
        <taxon>Archelosauria</taxon>
        <taxon>Testudinata</taxon>
        <taxon>Testudines</taxon>
        <taxon>Cryptodira</taxon>
        <taxon>Durocryptodira</taxon>
        <taxon>Americhelydia</taxon>
        <taxon>Chelonioidea</taxon>
        <taxon>Cheloniidae</taxon>
        <taxon>Chelonia</taxon>
    </lineage>
</organism>